<keyword evidence="10" id="KW-1185">Reference proteome</keyword>
<evidence type="ECO:0000259" key="8">
    <source>
        <dbReference type="PROSITE" id="PS50885"/>
    </source>
</evidence>
<dbReference type="GO" id="GO:0006935">
    <property type="term" value="P:chemotaxis"/>
    <property type="evidence" value="ECO:0007669"/>
    <property type="project" value="UniProtKB-ARBA"/>
</dbReference>
<keyword evidence="6" id="KW-0472">Membrane</keyword>
<evidence type="ECO:0000256" key="6">
    <source>
        <dbReference type="SAM" id="Phobius"/>
    </source>
</evidence>
<dbReference type="CDD" id="cd11386">
    <property type="entry name" value="MCP_signal"/>
    <property type="match status" value="1"/>
</dbReference>
<accession>A0A090T1U9</accession>
<dbReference type="Pfam" id="PF00672">
    <property type="entry name" value="HAMP"/>
    <property type="match status" value="1"/>
</dbReference>
<organism evidence="9 10">
    <name type="scientific">Vibrio maritimus</name>
    <dbReference type="NCBI Taxonomy" id="990268"/>
    <lineage>
        <taxon>Bacteria</taxon>
        <taxon>Pseudomonadati</taxon>
        <taxon>Pseudomonadota</taxon>
        <taxon>Gammaproteobacteria</taxon>
        <taxon>Vibrionales</taxon>
        <taxon>Vibrionaceae</taxon>
        <taxon>Vibrio</taxon>
    </lineage>
</organism>
<evidence type="ECO:0000259" key="7">
    <source>
        <dbReference type="PROSITE" id="PS50111"/>
    </source>
</evidence>
<evidence type="ECO:0000313" key="9">
    <source>
        <dbReference type="EMBL" id="GAL33951.1"/>
    </source>
</evidence>
<dbReference type="FunFam" id="1.10.287.950:FF:000001">
    <property type="entry name" value="Methyl-accepting chemotaxis sensory transducer"/>
    <property type="match status" value="1"/>
</dbReference>
<dbReference type="Pfam" id="PF00015">
    <property type="entry name" value="MCPsignal"/>
    <property type="match status" value="1"/>
</dbReference>
<feature type="region of interest" description="Disordered" evidence="5">
    <location>
        <begin position="165"/>
        <end position="185"/>
    </location>
</feature>
<feature type="domain" description="HAMP" evidence="8">
    <location>
        <begin position="56"/>
        <end position="110"/>
    </location>
</feature>
<dbReference type="GO" id="GO:0007165">
    <property type="term" value="P:signal transduction"/>
    <property type="evidence" value="ECO:0007669"/>
    <property type="project" value="UniProtKB-KW"/>
</dbReference>
<comment type="caution">
    <text evidence="9">The sequence shown here is derived from an EMBL/GenBank/DDBJ whole genome shotgun (WGS) entry which is preliminary data.</text>
</comment>
<dbReference type="PANTHER" id="PTHR32089">
    <property type="entry name" value="METHYL-ACCEPTING CHEMOTAXIS PROTEIN MCPB"/>
    <property type="match status" value="1"/>
</dbReference>
<keyword evidence="6" id="KW-1133">Transmembrane helix</keyword>
<evidence type="ECO:0000256" key="3">
    <source>
        <dbReference type="ARBA" id="ARBA00029447"/>
    </source>
</evidence>
<keyword evidence="6" id="KW-0812">Transmembrane</keyword>
<dbReference type="InterPro" id="IPR004089">
    <property type="entry name" value="MCPsignal_dom"/>
</dbReference>
<dbReference type="AlphaFoldDB" id="A0A090T1U9"/>
<dbReference type="PROSITE" id="PS50111">
    <property type="entry name" value="CHEMOTAXIS_TRANSDUC_2"/>
    <property type="match status" value="1"/>
</dbReference>
<reference evidence="9 10" key="1">
    <citation type="submission" date="2014-09" db="EMBL/GenBank/DDBJ databases">
        <title>Vibrio maritimus JCM 19240. (C210) whole genome shotgun sequence.</title>
        <authorList>
            <person name="Sawabe T."/>
            <person name="Meirelles P."/>
            <person name="Nakanishi M."/>
            <person name="Sayaka M."/>
            <person name="Hattori M."/>
            <person name="Ohkuma M."/>
        </authorList>
    </citation>
    <scope>NUCLEOTIDE SEQUENCE [LARGE SCALE GENOMIC DNA]</scope>
    <source>
        <strain evidence="9 10">JCM 19240</strain>
    </source>
</reference>
<dbReference type="GO" id="GO:0016020">
    <property type="term" value="C:membrane"/>
    <property type="evidence" value="ECO:0007669"/>
    <property type="project" value="UniProtKB-SubCell"/>
</dbReference>
<reference evidence="9 10" key="2">
    <citation type="submission" date="2014-09" db="EMBL/GenBank/DDBJ databases">
        <authorList>
            <consortium name="NBRP consortium"/>
            <person name="Sawabe T."/>
            <person name="Meirelles P."/>
            <person name="Nakanishi M."/>
            <person name="Sayaka M."/>
            <person name="Hattori M."/>
            <person name="Ohkuma M."/>
        </authorList>
    </citation>
    <scope>NUCLEOTIDE SEQUENCE [LARGE SCALE GENOMIC DNA]</scope>
    <source>
        <strain evidence="9 10">JCM 19240</strain>
    </source>
</reference>
<protein>
    <submittedName>
        <fullName evidence="9">Methyl-accepting chemotaxis protein</fullName>
    </submittedName>
</protein>
<dbReference type="Proteomes" id="UP000029224">
    <property type="component" value="Unassembled WGS sequence"/>
</dbReference>
<dbReference type="EMBL" id="BBMT01000004">
    <property type="protein sequence ID" value="GAL33951.1"/>
    <property type="molecule type" value="Genomic_DNA"/>
</dbReference>
<feature type="transmembrane region" description="Helical" evidence="6">
    <location>
        <begin position="32"/>
        <end position="54"/>
    </location>
</feature>
<dbReference type="CDD" id="cd06225">
    <property type="entry name" value="HAMP"/>
    <property type="match status" value="1"/>
</dbReference>
<gene>
    <name evidence="9" type="ORF">JCM19240_859</name>
</gene>
<dbReference type="SMART" id="SM00283">
    <property type="entry name" value="MA"/>
    <property type="match status" value="1"/>
</dbReference>
<sequence>MEAVTDPTLELDWRVGFMVPESLITDPIQATFWGTVTVILLVLIISGIAMLVIINRFLTKPLNNVVTAMDNIAVGEGDLTQRLEYQHDDELGKLSRSFNIFVNDIQQTTQLSLQTTEQVTNDAIELHRIAEHFGNTIASQKSYIEQIATASTEMSQTISGIADNAQTAQQHASDASMNSQQSQTLTHDASNLMNDIYQDVSKSEEVVTILNDNATAITSVLEVIKGVAEQTNLLALNAAIEAARAGEQGRGFAVVADEVRTLAQRTQKSTVDIEGIIATLQSSAANAVDSLRIGRSKTEQGVDMIAEVDNKLREIHQTMEMIDSQSQEIASMVNEQAIASGEISQQTVSVDQLAEDSVADTRKMLNKIDKQLEMVEELKKTIGKFKVS</sequence>
<proteinExistence type="inferred from homology"/>
<dbReference type="PANTHER" id="PTHR32089:SF112">
    <property type="entry name" value="LYSOZYME-LIKE PROTEIN-RELATED"/>
    <property type="match status" value="1"/>
</dbReference>
<feature type="domain" description="Methyl-accepting transducer" evidence="7">
    <location>
        <begin position="115"/>
        <end position="351"/>
    </location>
</feature>
<evidence type="ECO:0000256" key="5">
    <source>
        <dbReference type="SAM" id="MobiDB-lite"/>
    </source>
</evidence>
<dbReference type="PROSITE" id="PS50885">
    <property type="entry name" value="HAMP"/>
    <property type="match status" value="1"/>
</dbReference>
<evidence type="ECO:0000256" key="4">
    <source>
        <dbReference type="PROSITE-ProRule" id="PRU00284"/>
    </source>
</evidence>
<evidence type="ECO:0000256" key="2">
    <source>
        <dbReference type="ARBA" id="ARBA00023224"/>
    </source>
</evidence>
<comment type="subcellular location">
    <subcellularLocation>
        <location evidence="1">Membrane</location>
    </subcellularLocation>
</comment>
<dbReference type="SUPFAM" id="SSF58104">
    <property type="entry name" value="Methyl-accepting chemotaxis protein (MCP) signaling domain"/>
    <property type="match status" value="1"/>
</dbReference>
<evidence type="ECO:0000313" key="10">
    <source>
        <dbReference type="Proteomes" id="UP000029224"/>
    </source>
</evidence>
<dbReference type="InterPro" id="IPR003660">
    <property type="entry name" value="HAMP_dom"/>
</dbReference>
<dbReference type="SMART" id="SM00304">
    <property type="entry name" value="HAMP"/>
    <property type="match status" value="1"/>
</dbReference>
<evidence type="ECO:0000256" key="1">
    <source>
        <dbReference type="ARBA" id="ARBA00004370"/>
    </source>
</evidence>
<keyword evidence="2 4" id="KW-0807">Transducer</keyword>
<name>A0A090T1U9_9VIBR</name>
<comment type="similarity">
    <text evidence="3">Belongs to the methyl-accepting chemotaxis (MCP) protein family.</text>
</comment>
<dbReference type="Gene3D" id="1.10.287.950">
    <property type="entry name" value="Methyl-accepting chemotaxis protein"/>
    <property type="match status" value="1"/>
</dbReference>